<dbReference type="EMBL" id="AP017378">
    <property type="protein sequence ID" value="BBD08386.1"/>
    <property type="molecule type" value="Genomic_DNA"/>
</dbReference>
<dbReference type="SUPFAM" id="SSF55331">
    <property type="entry name" value="Tautomerase/MIF"/>
    <property type="match status" value="1"/>
</dbReference>
<dbReference type="Proteomes" id="UP000269883">
    <property type="component" value="Chromosome"/>
</dbReference>
<dbReference type="RefSeq" id="WP_126378437.1">
    <property type="nucleotide sequence ID" value="NZ_AP017378.1"/>
</dbReference>
<dbReference type="AlphaFoldDB" id="A0A2Z6AZ05"/>
<dbReference type="PANTHER" id="PTHR38460">
    <property type="entry name" value="TAUTOMERASE YOLI-RELATED"/>
    <property type="match status" value="1"/>
</dbReference>
<dbReference type="Pfam" id="PF14552">
    <property type="entry name" value="Tautomerase_2"/>
    <property type="match status" value="1"/>
</dbReference>
<protein>
    <recommendedName>
        <fullName evidence="3">4-oxalocrotonate tautomerase</fullName>
    </recommendedName>
</protein>
<dbReference type="InterPro" id="IPR037479">
    <property type="entry name" value="Tauto_MSAD"/>
</dbReference>
<proteinExistence type="predicted"/>
<dbReference type="Gene3D" id="3.30.429.10">
    <property type="entry name" value="Macrophage Migration Inhibitory Factor"/>
    <property type="match status" value="1"/>
</dbReference>
<accession>A0A2Z6AZ05</accession>
<dbReference type="KEGG" id="dfl:DFE_1660"/>
<organism evidence="1 2">
    <name type="scientific">Desulfovibrio ferrophilus</name>
    <dbReference type="NCBI Taxonomy" id="241368"/>
    <lineage>
        <taxon>Bacteria</taxon>
        <taxon>Pseudomonadati</taxon>
        <taxon>Thermodesulfobacteriota</taxon>
        <taxon>Desulfovibrionia</taxon>
        <taxon>Desulfovibrionales</taxon>
        <taxon>Desulfovibrionaceae</taxon>
        <taxon>Desulfovibrio</taxon>
    </lineage>
</organism>
<dbReference type="PANTHER" id="PTHR38460:SF1">
    <property type="entry name" value="TAUTOMERASE YOLI-RELATED"/>
    <property type="match status" value="1"/>
</dbReference>
<dbReference type="OrthoDB" id="9804765at2"/>
<name>A0A2Z6AZ05_9BACT</name>
<keyword evidence="2" id="KW-1185">Reference proteome</keyword>
<evidence type="ECO:0000313" key="2">
    <source>
        <dbReference type="Proteomes" id="UP000269883"/>
    </source>
</evidence>
<dbReference type="InterPro" id="IPR014347">
    <property type="entry name" value="Tautomerase/MIF_sf"/>
</dbReference>
<reference evidence="1 2" key="1">
    <citation type="journal article" date="2018" name="Sci. Adv.">
        <title>Multi-heme cytochromes provide a pathway for survival in energy-limited environments.</title>
        <authorList>
            <person name="Deng X."/>
            <person name="Dohmae N."/>
            <person name="Nealson K.H."/>
            <person name="Hashimoto K."/>
            <person name="Okamoto A."/>
        </authorList>
    </citation>
    <scope>NUCLEOTIDE SEQUENCE [LARGE SCALE GENOMIC DNA]</scope>
    <source>
        <strain evidence="1 2">IS5</strain>
    </source>
</reference>
<evidence type="ECO:0000313" key="1">
    <source>
        <dbReference type="EMBL" id="BBD08386.1"/>
    </source>
</evidence>
<sequence length="130" mass="14913">MPQVTISIRKGKDSNYRKTLLDAVHEALVLSLKVPQDDRFQRLLEFDSEHFEFPPHYTEDHVTVEIKLFEGRSLNAKRTLYKTLVDTLHQRLGLARADVFIVVQDIPLDNWGIRGGIPASEVDLGFKIDV</sequence>
<evidence type="ECO:0008006" key="3">
    <source>
        <dbReference type="Google" id="ProtNLM"/>
    </source>
</evidence>
<gene>
    <name evidence="1" type="ORF">DFE_1660</name>
</gene>